<evidence type="ECO:0000256" key="2">
    <source>
        <dbReference type="ARBA" id="ARBA00023235"/>
    </source>
</evidence>
<dbReference type="InterPro" id="IPR004370">
    <property type="entry name" value="4-OT-like_dom"/>
</dbReference>
<keyword evidence="2 4" id="KW-0413">Isomerase</keyword>
<dbReference type="Proteomes" id="UP000199516">
    <property type="component" value="Unassembled WGS sequence"/>
</dbReference>
<dbReference type="GO" id="GO:0016853">
    <property type="term" value="F:isomerase activity"/>
    <property type="evidence" value="ECO:0007669"/>
    <property type="project" value="UniProtKB-UniRule"/>
</dbReference>
<comment type="similarity">
    <text evidence="1 4">Belongs to the 4-oxalocrotonate tautomerase family.</text>
</comment>
<reference evidence="6 7" key="1">
    <citation type="submission" date="2016-10" db="EMBL/GenBank/DDBJ databases">
        <authorList>
            <person name="de Groot N.N."/>
        </authorList>
    </citation>
    <scope>NUCLEOTIDE SEQUENCE [LARGE SCALE GENOMIC DNA]</scope>
    <source>
        <strain evidence="6 7">DSM 23995</strain>
    </source>
</reference>
<dbReference type="EC" id="5.3.2.-" evidence="4"/>
<gene>
    <name evidence="6" type="ORF">SAMN05192532_105215</name>
</gene>
<dbReference type="EMBL" id="FONT01000005">
    <property type="protein sequence ID" value="SFE89626.1"/>
    <property type="molecule type" value="Genomic_DNA"/>
</dbReference>
<evidence type="ECO:0000256" key="4">
    <source>
        <dbReference type="RuleBase" id="RU362032"/>
    </source>
</evidence>
<evidence type="ECO:0000256" key="3">
    <source>
        <dbReference type="PIRSR" id="PIRSR618191-1"/>
    </source>
</evidence>
<dbReference type="InterPro" id="IPR014347">
    <property type="entry name" value="Tautomerase/MIF_sf"/>
</dbReference>
<dbReference type="InterPro" id="IPR018191">
    <property type="entry name" value="4-OT"/>
</dbReference>
<dbReference type="RefSeq" id="WP_091662327.1">
    <property type="nucleotide sequence ID" value="NZ_FONT01000005.1"/>
</dbReference>
<dbReference type="Pfam" id="PF01361">
    <property type="entry name" value="Tautomerase"/>
    <property type="match status" value="1"/>
</dbReference>
<dbReference type="AlphaFoldDB" id="A0A1I2EAK6"/>
<feature type="domain" description="4-oxalocrotonate tautomerase-like" evidence="5">
    <location>
        <begin position="2"/>
        <end position="55"/>
    </location>
</feature>
<feature type="active site" description="Proton acceptor; via imino nitrogen" evidence="3">
    <location>
        <position position="2"/>
    </location>
</feature>
<proteinExistence type="inferred from homology"/>
<dbReference type="NCBIfam" id="NF002571">
    <property type="entry name" value="PRK02220.1"/>
    <property type="match status" value="1"/>
</dbReference>
<protein>
    <recommendedName>
        <fullName evidence="4">Tautomerase</fullName>
        <ecNumber evidence="4">5.3.2.-</ecNumber>
    </recommendedName>
</protein>
<dbReference type="SUPFAM" id="SSF55331">
    <property type="entry name" value="Tautomerase/MIF"/>
    <property type="match status" value="1"/>
</dbReference>
<name>A0A1I2EAK6_9BACI</name>
<accession>A0A1I2EAK6</accession>
<keyword evidence="7" id="KW-1185">Reference proteome</keyword>
<dbReference type="OrthoDB" id="9804765at2"/>
<organism evidence="6 7">
    <name type="scientific">Alteribacillus iranensis</name>
    <dbReference type="NCBI Taxonomy" id="930128"/>
    <lineage>
        <taxon>Bacteria</taxon>
        <taxon>Bacillati</taxon>
        <taxon>Bacillota</taxon>
        <taxon>Bacilli</taxon>
        <taxon>Bacillales</taxon>
        <taxon>Bacillaceae</taxon>
        <taxon>Alteribacillus</taxon>
    </lineage>
</organism>
<evidence type="ECO:0000256" key="1">
    <source>
        <dbReference type="ARBA" id="ARBA00006723"/>
    </source>
</evidence>
<dbReference type="NCBIfam" id="TIGR00013">
    <property type="entry name" value="taut"/>
    <property type="match status" value="1"/>
</dbReference>
<sequence>MPIAHIHILEGRTTEQKKKLIEEVTGAIHSSIGADKSKIKILLHEIPEDDWATGGITKREENQ</sequence>
<evidence type="ECO:0000313" key="6">
    <source>
        <dbReference type="EMBL" id="SFE89626.1"/>
    </source>
</evidence>
<dbReference type="STRING" id="930128.SAMN05192532_105215"/>
<dbReference type="Gene3D" id="3.30.429.10">
    <property type="entry name" value="Macrophage Migration Inhibitory Factor"/>
    <property type="match status" value="1"/>
</dbReference>
<evidence type="ECO:0000313" key="7">
    <source>
        <dbReference type="Proteomes" id="UP000199516"/>
    </source>
</evidence>
<dbReference type="PANTHER" id="PTHR35530">
    <property type="entry name" value="TAUTOMERASE-RELATED"/>
    <property type="match status" value="1"/>
</dbReference>
<evidence type="ECO:0000259" key="5">
    <source>
        <dbReference type="Pfam" id="PF01361"/>
    </source>
</evidence>
<dbReference type="PANTHER" id="PTHR35530:SF1">
    <property type="entry name" value="2-HYDROXYMUCONATE TAUTOMERASE"/>
    <property type="match status" value="1"/>
</dbReference>